<keyword evidence="3" id="KW-0560">Oxidoreductase</keyword>
<dbReference type="InterPro" id="IPR049006">
    <property type="entry name" value="MsrA_helical"/>
</dbReference>
<dbReference type="GO" id="GO:0008113">
    <property type="term" value="F:peptide-methionine (S)-S-oxide reductase activity"/>
    <property type="evidence" value="ECO:0007669"/>
    <property type="project" value="UniProtKB-EC"/>
</dbReference>
<reference evidence="7 8" key="1">
    <citation type="submission" date="2024-03" db="EMBL/GenBank/DDBJ databases">
        <title>The genome assembly and annotation of the cricket Gryllus longicercus Weissman &amp; Gray.</title>
        <authorList>
            <person name="Szrajer S."/>
            <person name="Gray D."/>
            <person name="Ylla G."/>
        </authorList>
    </citation>
    <scope>NUCLEOTIDE SEQUENCE [LARGE SCALE GENOMIC DNA]</scope>
    <source>
        <strain evidence="7">DAG 2021-001</strain>
        <tissue evidence="7">Whole body minus gut</tissue>
    </source>
</reference>
<name>A0AAN9V5W4_9ORTH</name>
<organism evidence="7 8">
    <name type="scientific">Gryllus longicercus</name>
    <dbReference type="NCBI Taxonomy" id="2509291"/>
    <lineage>
        <taxon>Eukaryota</taxon>
        <taxon>Metazoa</taxon>
        <taxon>Ecdysozoa</taxon>
        <taxon>Arthropoda</taxon>
        <taxon>Hexapoda</taxon>
        <taxon>Insecta</taxon>
        <taxon>Pterygota</taxon>
        <taxon>Neoptera</taxon>
        <taxon>Polyneoptera</taxon>
        <taxon>Orthoptera</taxon>
        <taxon>Ensifera</taxon>
        <taxon>Gryllidea</taxon>
        <taxon>Grylloidea</taxon>
        <taxon>Gryllidae</taxon>
        <taxon>Gryllinae</taxon>
        <taxon>Gryllus</taxon>
    </lineage>
</organism>
<evidence type="ECO:0000313" key="8">
    <source>
        <dbReference type="Proteomes" id="UP001378592"/>
    </source>
</evidence>
<dbReference type="InterPro" id="IPR036509">
    <property type="entry name" value="Met_Sox_Rdtase_MsrA_sf"/>
</dbReference>
<dbReference type="Pfam" id="PF20939">
    <property type="entry name" value="MsrA_helical"/>
    <property type="match status" value="1"/>
</dbReference>
<dbReference type="InterPro" id="IPR002569">
    <property type="entry name" value="Met_Sox_Rdtase_MsrA_dom"/>
</dbReference>
<evidence type="ECO:0000256" key="1">
    <source>
        <dbReference type="ARBA" id="ARBA00005591"/>
    </source>
</evidence>
<dbReference type="NCBIfam" id="TIGR00401">
    <property type="entry name" value="msrA"/>
    <property type="match status" value="1"/>
</dbReference>
<dbReference type="EC" id="1.8.4.11" evidence="2"/>
<feature type="domain" description="Selenoprotein methionine sulfoxide reductase A helical" evidence="6">
    <location>
        <begin position="187"/>
        <end position="227"/>
    </location>
</feature>
<evidence type="ECO:0000259" key="5">
    <source>
        <dbReference type="Pfam" id="PF01625"/>
    </source>
</evidence>
<accession>A0AAN9V5W4</accession>
<comment type="caution">
    <text evidence="7">The sequence shown here is derived from an EMBL/GenBank/DDBJ whole genome shotgun (WGS) entry which is preliminary data.</text>
</comment>
<dbReference type="PANTHER" id="PTHR43774:SF1">
    <property type="entry name" value="PEPTIDE METHIONINE SULFOXIDE REDUCTASE MSRA 2"/>
    <property type="match status" value="1"/>
</dbReference>
<dbReference type="EMBL" id="JAZDUA010000564">
    <property type="protein sequence ID" value="KAK7791087.1"/>
    <property type="molecule type" value="Genomic_DNA"/>
</dbReference>
<evidence type="ECO:0000256" key="2">
    <source>
        <dbReference type="ARBA" id="ARBA00012502"/>
    </source>
</evidence>
<dbReference type="AlphaFoldDB" id="A0AAN9V5W4"/>
<evidence type="ECO:0000313" key="7">
    <source>
        <dbReference type="EMBL" id="KAK7791087.1"/>
    </source>
</evidence>
<protein>
    <recommendedName>
        <fullName evidence="2">peptide-methionine (S)-S-oxide reductase</fullName>
        <ecNumber evidence="2">1.8.4.11</ecNumber>
    </recommendedName>
    <alternativeName>
        <fullName evidence="4">Peptide-methionine (S)-S-oxide reductase</fullName>
    </alternativeName>
</protein>
<dbReference type="Proteomes" id="UP001378592">
    <property type="component" value="Unassembled WGS sequence"/>
</dbReference>
<feature type="domain" description="Peptide methionine sulphoxide reductase MsrA" evidence="5">
    <location>
        <begin position="35"/>
        <end position="168"/>
    </location>
</feature>
<dbReference type="Pfam" id="PF01625">
    <property type="entry name" value="PMSR"/>
    <property type="match status" value="1"/>
</dbReference>
<sequence length="238" mass="27107">MLHIGRCGQVLFVCKHHFSQKMANLLHDLNVNTKKATLAMGCFWGPDSLYGATKGVVRTRVGYSGGEKPCPTYRSIGDHTESIDIDYNPDEISYSELLNLFWANHDPTLKTKPQYTSLIFYHDNEQKQIAEESLKEQERLKEGVVTRIIPFKEFYNAEDYHQKYRLQQYPQLMEAIGITKGSTLLIDSHLAARLNGYVVGFGGVNQFNEEVGKFGLDEKTIEDIRDLVIKYEGMGLTC</sequence>
<evidence type="ECO:0000256" key="3">
    <source>
        <dbReference type="ARBA" id="ARBA00023002"/>
    </source>
</evidence>
<dbReference type="HAMAP" id="MF_01401">
    <property type="entry name" value="MsrA"/>
    <property type="match status" value="1"/>
</dbReference>
<dbReference type="FunFam" id="3.30.1060.10:FF:000004">
    <property type="entry name" value="Peptide methionine sulfoxide reductase A5"/>
    <property type="match status" value="1"/>
</dbReference>
<evidence type="ECO:0000256" key="4">
    <source>
        <dbReference type="ARBA" id="ARBA00030643"/>
    </source>
</evidence>
<evidence type="ECO:0000259" key="6">
    <source>
        <dbReference type="Pfam" id="PF20939"/>
    </source>
</evidence>
<proteinExistence type="inferred from homology"/>
<dbReference type="PANTHER" id="PTHR43774">
    <property type="entry name" value="PEPTIDE METHIONINE SULFOXIDE REDUCTASE"/>
    <property type="match status" value="1"/>
</dbReference>
<keyword evidence="8" id="KW-1185">Reference proteome</keyword>
<gene>
    <name evidence="7" type="ORF">R5R35_000509</name>
</gene>
<dbReference type="Gene3D" id="3.30.1060.10">
    <property type="entry name" value="Peptide methionine sulphoxide reductase MsrA"/>
    <property type="match status" value="1"/>
</dbReference>
<dbReference type="SUPFAM" id="SSF55068">
    <property type="entry name" value="Peptide methionine sulfoxide reductase"/>
    <property type="match status" value="1"/>
</dbReference>
<comment type="similarity">
    <text evidence="1">Belongs to the MsrA Met sulfoxide reductase family.</text>
</comment>